<dbReference type="STRING" id="7244.A0A0Q9WG95"/>
<proteinExistence type="predicted"/>
<name>A0A0Q9WG95_DROVI</name>
<accession>A0A0Q9WG95</accession>
<gene>
    <name evidence="6" type="primary">Dvir\GJ26636</name>
    <name evidence="6" type="ORF">Dvir_GJ26636</name>
</gene>
<dbReference type="OrthoDB" id="75950at2759"/>
<sequence length="529" mass="63653">MQNHGKGEEHFQFIQRTDRKSLHSQIGLLVAKAQQAANEDLQERSSRVKALLEEEDKVFEQEFASKVRNRFDEEIRVRQEQLNEIKEARDKRHKQFVDIKRMQQVMLNCYEIREALRQKDRNNNKICLEEQMQENMRMKRRECERERYWQKLEERRWEEYDRLHNYEMRKRQQMQGQICQVLQAQLAEHEEKRQKEREEKRLDTIKVDQLIEELRLEEFDSKHQAANNDKEKYRLELLEDITRRKCAKQAAWEAEKAEHEEFIRETQRLEAEAKERIWQTKRQLSRATHEYIAYVRRMRNLELGIEKMMNDRIDDLYHVDLCCKNNIAETTRLKGEEAARCHTQLKKQICEEIERKMRQEAEQRENKMLENRFVHPPVTRDMILCKQRQMCLDLNAQIIEMKRIQAEEERAFEKKLMKAIDDPQICIQLAAQYIDEDKDYLPPHPNWKIYACPQNKYVAKAPMSQQQFDNLVANAGIDKCPFPEAARRDCDFMAQPCEKPPPAKKIDFGSGDSEPQTQKDAFKSCNCKT</sequence>
<evidence type="ECO:0000256" key="3">
    <source>
        <dbReference type="ARBA" id="ARBA00023273"/>
    </source>
</evidence>
<dbReference type="InterPro" id="IPR043596">
    <property type="entry name" value="CFAP53/TCHP"/>
</dbReference>
<evidence type="ECO:0000256" key="1">
    <source>
        <dbReference type="ARBA" id="ARBA00004138"/>
    </source>
</evidence>
<dbReference type="PANTHER" id="PTHR31183">
    <property type="entry name" value="TRICHOPLEIN KERATIN FILAMENT-BINDING PROTEIN FAMILY MEMBER"/>
    <property type="match status" value="1"/>
</dbReference>
<dbReference type="FunCoup" id="A0A0Q9WG95">
    <property type="interactions" value="12"/>
</dbReference>
<feature type="region of interest" description="Disordered" evidence="5">
    <location>
        <begin position="496"/>
        <end position="529"/>
    </location>
</feature>
<dbReference type="SMR" id="A0A0Q9WG95"/>
<evidence type="ECO:0000313" key="7">
    <source>
        <dbReference type="Proteomes" id="UP000008792"/>
    </source>
</evidence>
<dbReference type="AlphaFoldDB" id="A0A0Q9WG95"/>
<keyword evidence="2" id="KW-0969">Cilium</keyword>
<keyword evidence="7" id="KW-1185">Reference proteome</keyword>
<evidence type="ECO:0008006" key="8">
    <source>
        <dbReference type="Google" id="ProtNLM"/>
    </source>
</evidence>
<evidence type="ECO:0000256" key="5">
    <source>
        <dbReference type="SAM" id="MobiDB-lite"/>
    </source>
</evidence>
<dbReference type="GO" id="GO:0005929">
    <property type="term" value="C:cilium"/>
    <property type="evidence" value="ECO:0007669"/>
    <property type="project" value="UniProtKB-SubCell"/>
</dbReference>
<dbReference type="Proteomes" id="UP000008792">
    <property type="component" value="Unassembled WGS sequence"/>
</dbReference>
<reference evidence="6 7" key="1">
    <citation type="journal article" date="2007" name="Nature">
        <title>Evolution of genes and genomes on the Drosophila phylogeny.</title>
        <authorList>
            <consortium name="Drosophila 12 Genomes Consortium"/>
            <person name="Clark A.G."/>
            <person name="Eisen M.B."/>
            <person name="Smith D.R."/>
            <person name="Bergman C.M."/>
            <person name="Oliver B."/>
            <person name="Markow T.A."/>
            <person name="Kaufman T.C."/>
            <person name="Kellis M."/>
            <person name="Gelbart W."/>
            <person name="Iyer V.N."/>
            <person name="Pollard D.A."/>
            <person name="Sackton T.B."/>
            <person name="Larracuente A.M."/>
            <person name="Singh N.D."/>
            <person name="Abad J.P."/>
            <person name="Abt D.N."/>
            <person name="Adryan B."/>
            <person name="Aguade M."/>
            <person name="Akashi H."/>
            <person name="Anderson W.W."/>
            <person name="Aquadro C.F."/>
            <person name="Ardell D.H."/>
            <person name="Arguello R."/>
            <person name="Artieri C.G."/>
            <person name="Barbash D.A."/>
            <person name="Barker D."/>
            <person name="Barsanti P."/>
            <person name="Batterham P."/>
            <person name="Batzoglou S."/>
            <person name="Begun D."/>
            <person name="Bhutkar A."/>
            <person name="Blanco E."/>
            <person name="Bosak S.A."/>
            <person name="Bradley R.K."/>
            <person name="Brand A.D."/>
            <person name="Brent M.R."/>
            <person name="Brooks A.N."/>
            <person name="Brown R.H."/>
            <person name="Butlin R.K."/>
            <person name="Caggese C."/>
            <person name="Calvi B.R."/>
            <person name="Bernardo de Carvalho A."/>
            <person name="Caspi A."/>
            <person name="Castrezana S."/>
            <person name="Celniker S.E."/>
            <person name="Chang J.L."/>
            <person name="Chapple C."/>
            <person name="Chatterji S."/>
            <person name="Chinwalla A."/>
            <person name="Civetta A."/>
            <person name="Clifton S.W."/>
            <person name="Comeron J.M."/>
            <person name="Costello J.C."/>
            <person name="Coyne J.A."/>
            <person name="Daub J."/>
            <person name="David R.G."/>
            <person name="Delcher A.L."/>
            <person name="Delehaunty K."/>
            <person name="Do C.B."/>
            <person name="Ebling H."/>
            <person name="Edwards K."/>
            <person name="Eickbush T."/>
            <person name="Evans J.D."/>
            <person name="Filipski A."/>
            <person name="Findeiss S."/>
            <person name="Freyhult E."/>
            <person name="Fulton L."/>
            <person name="Fulton R."/>
            <person name="Garcia A.C."/>
            <person name="Gardiner A."/>
            <person name="Garfield D.A."/>
            <person name="Garvin B.E."/>
            <person name="Gibson G."/>
            <person name="Gilbert D."/>
            <person name="Gnerre S."/>
            <person name="Godfrey J."/>
            <person name="Good R."/>
            <person name="Gotea V."/>
            <person name="Gravely B."/>
            <person name="Greenberg A.J."/>
            <person name="Griffiths-Jones S."/>
            <person name="Gross S."/>
            <person name="Guigo R."/>
            <person name="Gustafson E.A."/>
            <person name="Haerty W."/>
            <person name="Hahn M.W."/>
            <person name="Halligan D.L."/>
            <person name="Halpern A.L."/>
            <person name="Halter G.M."/>
            <person name="Han M.V."/>
            <person name="Heger A."/>
            <person name="Hillier L."/>
            <person name="Hinrichs A.S."/>
            <person name="Holmes I."/>
            <person name="Hoskins R.A."/>
            <person name="Hubisz M.J."/>
            <person name="Hultmark D."/>
            <person name="Huntley M.A."/>
            <person name="Jaffe D.B."/>
            <person name="Jagadeeshan S."/>
            <person name="Jeck W.R."/>
            <person name="Johnson J."/>
            <person name="Jones C.D."/>
            <person name="Jordan W.C."/>
            <person name="Karpen G.H."/>
            <person name="Kataoka E."/>
            <person name="Keightley P.D."/>
            <person name="Kheradpour P."/>
            <person name="Kirkness E.F."/>
            <person name="Koerich L.B."/>
            <person name="Kristiansen K."/>
            <person name="Kudrna D."/>
            <person name="Kulathinal R.J."/>
            <person name="Kumar S."/>
            <person name="Kwok R."/>
            <person name="Lander E."/>
            <person name="Langley C.H."/>
            <person name="Lapoint R."/>
            <person name="Lazzaro B.P."/>
            <person name="Lee S.J."/>
            <person name="Levesque L."/>
            <person name="Li R."/>
            <person name="Lin C.F."/>
            <person name="Lin M.F."/>
            <person name="Lindblad-Toh K."/>
            <person name="Llopart A."/>
            <person name="Long M."/>
            <person name="Low L."/>
            <person name="Lozovsky E."/>
            <person name="Lu J."/>
            <person name="Luo M."/>
            <person name="Machado C.A."/>
            <person name="Makalowski W."/>
            <person name="Marzo M."/>
            <person name="Matsuda M."/>
            <person name="Matzkin L."/>
            <person name="McAllister B."/>
            <person name="McBride C.S."/>
            <person name="McKernan B."/>
            <person name="McKernan K."/>
            <person name="Mendez-Lago M."/>
            <person name="Minx P."/>
            <person name="Mollenhauer M.U."/>
            <person name="Montooth K."/>
            <person name="Mount S.M."/>
            <person name="Mu X."/>
            <person name="Myers E."/>
            <person name="Negre B."/>
            <person name="Newfeld S."/>
            <person name="Nielsen R."/>
            <person name="Noor M.A."/>
            <person name="O'Grady P."/>
            <person name="Pachter L."/>
            <person name="Papaceit M."/>
            <person name="Parisi M.J."/>
            <person name="Parisi M."/>
            <person name="Parts L."/>
            <person name="Pedersen J.S."/>
            <person name="Pesole G."/>
            <person name="Phillippy A.M."/>
            <person name="Ponting C.P."/>
            <person name="Pop M."/>
            <person name="Porcelli D."/>
            <person name="Powell J.R."/>
            <person name="Prohaska S."/>
            <person name="Pruitt K."/>
            <person name="Puig M."/>
            <person name="Quesneville H."/>
            <person name="Ram K.R."/>
            <person name="Rand D."/>
            <person name="Rasmussen M.D."/>
            <person name="Reed L.K."/>
            <person name="Reenan R."/>
            <person name="Reily A."/>
            <person name="Remington K.A."/>
            <person name="Rieger T.T."/>
            <person name="Ritchie M.G."/>
            <person name="Robin C."/>
            <person name="Rogers Y.H."/>
            <person name="Rohde C."/>
            <person name="Rozas J."/>
            <person name="Rubenfield M.J."/>
            <person name="Ruiz A."/>
            <person name="Russo S."/>
            <person name="Salzberg S.L."/>
            <person name="Sanchez-Gracia A."/>
            <person name="Saranga D.J."/>
            <person name="Sato H."/>
            <person name="Schaeffer S.W."/>
            <person name="Schatz M.C."/>
            <person name="Schlenke T."/>
            <person name="Schwartz R."/>
            <person name="Segarra C."/>
            <person name="Singh R.S."/>
            <person name="Sirot L."/>
            <person name="Sirota M."/>
            <person name="Sisneros N.B."/>
            <person name="Smith C.D."/>
            <person name="Smith T.F."/>
            <person name="Spieth J."/>
            <person name="Stage D.E."/>
            <person name="Stark A."/>
            <person name="Stephan W."/>
            <person name="Strausberg R.L."/>
            <person name="Strempel S."/>
            <person name="Sturgill D."/>
            <person name="Sutton G."/>
            <person name="Sutton G.G."/>
            <person name="Tao W."/>
            <person name="Teichmann S."/>
            <person name="Tobari Y.N."/>
            <person name="Tomimura Y."/>
            <person name="Tsolas J.M."/>
            <person name="Valente V.L."/>
            <person name="Venter E."/>
            <person name="Venter J.C."/>
            <person name="Vicario S."/>
            <person name="Vieira F.G."/>
            <person name="Vilella A.J."/>
            <person name="Villasante A."/>
            <person name="Walenz B."/>
            <person name="Wang J."/>
            <person name="Wasserman M."/>
            <person name="Watts T."/>
            <person name="Wilson D."/>
            <person name="Wilson R.K."/>
            <person name="Wing R.A."/>
            <person name="Wolfner M.F."/>
            <person name="Wong A."/>
            <person name="Wong G.K."/>
            <person name="Wu C.I."/>
            <person name="Wu G."/>
            <person name="Yamamoto D."/>
            <person name="Yang H.P."/>
            <person name="Yang S.P."/>
            <person name="Yorke J.A."/>
            <person name="Yoshida K."/>
            <person name="Zdobnov E."/>
            <person name="Zhang P."/>
            <person name="Zhang Y."/>
            <person name="Zimin A.V."/>
            <person name="Baldwin J."/>
            <person name="Abdouelleil A."/>
            <person name="Abdulkadir J."/>
            <person name="Abebe A."/>
            <person name="Abera B."/>
            <person name="Abreu J."/>
            <person name="Acer S.C."/>
            <person name="Aftuck L."/>
            <person name="Alexander A."/>
            <person name="An P."/>
            <person name="Anderson E."/>
            <person name="Anderson S."/>
            <person name="Arachi H."/>
            <person name="Azer M."/>
            <person name="Bachantsang P."/>
            <person name="Barry A."/>
            <person name="Bayul T."/>
            <person name="Berlin A."/>
            <person name="Bessette D."/>
            <person name="Bloom T."/>
            <person name="Blye J."/>
            <person name="Boguslavskiy L."/>
            <person name="Bonnet C."/>
            <person name="Boukhgalter B."/>
            <person name="Bourzgui I."/>
            <person name="Brown A."/>
            <person name="Cahill P."/>
            <person name="Channer S."/>
            <person name="Cheshatsang Y."/>
            <person name="Chuda L."/>
            <person name="Citroen M."/>
            <person name="Collymore A."/>
            <person name="Cooke P."/>
            <person name="Costello M."/>
            <person name="D'Aco K."/>
            <person name="Daza R."/>
            <person name="De Haan G."/>
            <person name="DeGray S."/>
            <person name="DeMaso C."/>
            <person name="Dhargay N."/>
            <person name="Dooley K."/>
            <person name="Dooley E."/>
            <person name="Doricent M."/>
            <person name="Dorje P."/>
            <person name="Dorjee K."/>
            <person name="Dupes A."/>
            <person name="Elong R."/>
            <person name="Falk J."/>
            <person name="Farina A."/>
            <person name="Faro S."/>
            <person name="Ferguson D."/>
            <person name="Fisher S."/>
            <person name="Foley C.D."/>
            <person name="Franke A."/>
            <person name="Friedrich D."/>
            <person name="Gadbois L."/>
            <person name="Gearin G."/>
            <person name="Gearin C.R."/>
            <person name="Giannoukos G."/>
            <person name="Goode T."/>
            <person name="Graham J."/>
            <person name="Grandbois E."/>
            <person name="Grewal S."/>
            <person name="Gyaltsen K."/>
            <person name="Hafez N."/>
            <person name="Hagos B."/>
            <person name="Hall J."/>
            <person name="Henson C."/>
            <person name="Hollinger A."/>
            <person name="Honan T."/>
            <person name="Huard M.D."/>
            <person name="Hughes L."/>
            <person name="Hurhula B."/>
            <person name="Husby M.E."/>
            <person name="Kamat A."/>
            <person name="Kanga B."/>
            <person name="Kashin S."/>
            <person name="Khazanovich D."/>
            <person name="Kisner P."/>
            <person name="Lance K."/>
            <person name="Lara M."/>
            <person name="Lee W."/>
            <person name="Lennon N."/>
            <person name="Letendre F."/>
            <person name="LeVine R."/>
            <person name="Lipovsky A."/>
            <person name="Liu X."/>
            <person name="Liu J."/>
            <person name="Liu S."/>
            <person name="Lokyitsang T."/>
            <person name="Lokyitsang Y."/>
            <person name="Lubonja R."/>
            <person name="Lui A."/>
            <person name="MacDonald P."/>
            <person name="Magnisalis V."/>
            <person name="Maru K."/>
            <person name="Matthews C."/>
            <person name="McCusker W."/>
            <person name="McDonough S."/>
            <person name="Mehta T."/>
            <person name="Meldrim J."/>
            <person name="Meneus L."/>
            <person name="Mihai O."/>
            <person name="Mihalev A."/>
            <person name="Mihova T."/>
            <person name="Mittelman R."/>
            <person name="Mlenga V."/>
            <person name="Montmayeur A."/>
            <person name="Mulrain L."/>
            <person name="Navidi A."/>
            <person name="Naylor J."/>
            <person name="Negash T."/>
            <person name="Nguyen T."/>
            <person name="Nguyen N."/>
            <person name="Nicol R."/>
            <person name="Norbu C."/>
            <person name="Norbu N."/>
            <person name="Novod N."/>
            <person name="O'Neill B."/>
            <person name="Osman S."/>
            <person name="Markiewicz E."/>
            <person name="Oyono O.L."/>
            <person name="Patti C."/>
            <person name="Phunkhang P."/>
            <person name="Pierre F."/>
            <person name="Priest M."/>
            <person name="Raghuraman S."/>
            <person name="Rege F."/>
            <person name="Reyes R."/>
            <person name="Rise C."/>
            <person name="Rogov P."/>
            <person name="Ross K."/>
            <person name="Ryan E."/>
            <person name="Settipalli S."/>
            <person name="Shea T."/>
            <person name="Sherpa N."/>
            <person name="Shi L."/>
            <person name="Shih D."/>
            <person name="Sparrow T."/>
            <person name="Spaulding J."/>
            <person name="Stalker J."/>
            <person name="Stange-Thomann N."/>
            <person name="Stavropoulos S."/>
            <person name="Stone C."/>
            <person name="Strader C."/>
            <person name="Tesfaye S."/>
            <person name="Thomson T."/>
            <person name="Thoulutsang Y."/>
            <person name="Thoulutsang D."/>
            <person name="Topham K."/>
            <person name="Topping I."/>
            <person name="Tsamla T."/>
            <person name="Vassiliev H."/>
            <person name="Vo A."/>
            <person name="Wangchuk T."/>
            <person name="Wangdi T."/>
            <person name="Weiand M."/>
            <person name="Wilkinson J."/>
            <person name="Wilson A."/>
            <person name="Yadav S."/>
            <person name="Young G."/>
            <person name="Yu Q."/>
            <person name="Zembek L."/>
            <person name="Zhong D."/>
            <person name="Zimmer A."/>
            <person name="Zwirko Z."/>
            <person name="Jaffe D.B."/>
            <person name="Alvarez P."/>
            <person name="Brockman W."/>
            <person name="Butler J."/>
            <person name="Chin C."/>
            <person name="Gnerre S."/>
            <person name="Grabherr M."/>
            <person name="Kleber M."/>
            <person name="Mauceli E."/>
            <person name="MacCallum I."/>
        </authorList>
    </citation>
    <scope>NUCLEOTIDE SEQUENCE [LARGE SCALE GENOMIC DNA]</scope>
    <source>
        <strain evidence="7">Tucson 15010-1051.87</strain>
    </source>
</reference>
<keyword evidence="4" id="KW-0175">Coiled coil</keyword>
<keyword evidence="3" id="KW-0966">Cell projection</keyword>
<dbReference type="InParanoid" id="A0A0Q9WG95"/>
<dbReference type="PANTHER" id="PTHR31183:SF1">
    <property type="entry name" value="CILIA- AND FLAGELLA-ASSOCIATED PROTEIN 53"/>
    <property type="match status" value="1"/>
</dbReference>
<evidence type="ECO:0000256" key="2">
    <source>
        <dbReference type="ARBA" id="ARBA00023069"/>
    </source>
</evidence>
<comment type="subcellular location">
    <subcellularLocation>
        <location evidence="1">Cell projection</location>
        <location evidence="1">Cilium</location>
    </subcellularLocation>
</comment>
<feature type="coiled-coil region" evidence="4">
    <location>
        <begin position="179"/>
        <end position="236"/>
    </location>
</feature>
<protein>
    <recommendedName>
        <fullName evidence="8">Trichohyalin-plectin-homology domain-containing protein</fullName>
    </recommendedName>
</protein>
<evidence type="ECO:0000313" key="6">
    <source>
        <dbReference type="EMBL" id="KRF83740.1"/>
    </source>
</evidence>
<evidence type="ECO:0000256" key="4">
    <source>
        <dbReference type="SAM" id="Coils"/>
    </source>
</evidence>
<dbReference type="eggNOG" id="ENOG502TBBQ">
    <property type="taxonomic scope" value="Eukaryota"/>
</dbReference>
<dbReference type="KEGG" id="dvi:26531406"/>
<organism evidence="6 7">
    <name type="scientific">Drosophila virilis</name>
    <name type="common">Fruit fly</name>
    <dbReference type="NCBI Taxonomy" id="7244"/>
    <lineage>
        <taxon>Eukaryota</taxon>
        <taxon>Metazoa</taxon>
        <taxon>Ecdysozoa</taxon>
        <taxon>Arthropoda</taxon>
        <taxon>Hexapoda</taxon>
        <taxon>Insecta</taxon>
        <taxon>Pterygota</taxon>
        <taxon>Neoptera</taxon>
        <taxon>Endopterygota</taxon>
        <taxon>Diptera</taxon>
        <taxon>Brachycera</taxon>
        <taxon>Muscomorpha</taxon>
        <taxon>Ephydroidea</taxon>
        <taxon>Drosophilidae</taxon>
        <taxon>Drosophila</taxon>
    </lineage>
</organism>
<dbReference type="EMBL" id="CH940650">
    <property type="protein sequence ID" value="KRF83740.1"/>
    <property type="molecule type" value="Genomic_DNA"/>
</dbReference>